<name>A0ABU4WLF6_9FIRM</name>
<gene>
    <name evidence="1" type="ORF">MOZ64_05860</name>
</gene>
<dbReference type="Proteomes" id="UP001285244">
    <property type="component" value="Unassembled WGS sequence"/>
</dbReference>
<proteinExistence type="predicted"/>
<protein>
    <submittedName>
        <fullName evidence="1">Phage head closure protein</fullName>
    </submittedName>
</protein>
<keyword evidence="2" id="KW-1185">Reference proteome</keyword>
<dbReference type="RefSeq" id="WP_320325660.1">
    <property type="nucleotide sequence ID" value="NZ_JALBUS010000007.1"/>
</dbReference>
<dbReference type="NCBIfam" id="TIGR01563">
    <property type="entry name" value="gp16_SPP1"/>
    <property type="match status" value="1"/>
</dbReference>
<sequence>MAYEYTRENNLRDSVCTLIKKNVALDDDGVPVENEPTKTEVFCRVGSIYEKEFYDAMQAGIKAQYKVVVFAGDYHDEKVVEMEGNTYSVYRRYYTGDNIELYLRSDVETWN</sequence>
<evidence type="ECO:0000313" key="1">
    <source>
        <dbReference type="EMBL" id="MDX8417366.1"/>
    </source>
</evidence>
<reference evidence="1 2" key="1">
    <citation type="submission" date="2022-03" db="EMBL/GenBank/DDBJ databases">
        <title>Novel taxa within the pig intestine.</title>
        <authorList>
            <person name="Wylensek D."/>
            <person name="Bishof K."/>
            <person name="Afrizal A."/>
            <person name="Clavel T."/>
        </authorList>
    </citation>
    <scope>NUCLEOTIDE SEQUENCE [LARGE SCALE GENOMIC DNA]</scope>
    <source>
        <strain evidence="1 2">Cla-KB-P134</strain>
    </source>
</reference>
<comment type="caution">
    <text evidence="1">The sequence shown here is derived from an EMBL/GenBank/DDBJ whole genome shotgun (WGS) entry which is preliminary data.</text>
</comment>
<evidence type="ECO:0000313" key="2">
    <source>
        <dbReference type="Proteomes" id="UP001285244"/>
    </source>
</evidence>
<accession>A0ABU4WLF6</accession>
<organism evidence="1 2">
    <name type="scientific">Absicoccus intestinalis</name>
    <dbReference type="NCBI Taxonomy" id="2926319"/>
    <lineage>
        <taxon>Bacteria</taxon>
        <taxon>Bacillati</taxon>
        <taxon>Bacillota</taxon>
        <taxon>Erysipelotrichia</taxon>
        <taxon>Erysipelotrichales</taxon>
        <taxon>Erysipelotrichaceae</taxon>
        <taxon>Absicoccus</taxon>
    </lineage>
</organism>
<dbReference type="InterPro" id="IPR008767">
    <property type="entry name" value="Phage_SPP1_head-tail_adaptor"/>
</dbReference>
<dbReference type="EMBL" id="JALBUS010000007">
    <property type="protein sequence ID" value="MDX8417366.1"/>
    <property type="molecule type" value="Genomic_DNA"/>
</dbReference>